<evidence type="ECO:0000256" key="5">
    <source>
        <dbReference type="ARBA" id="ARBA00023004"/>
    </source>
</evidence>
<dbReference type="Gramene" id="TraesPARA_EIv1.0_1896250.1">
    <property type="protein sequence ID" value="TraesPARA_EIv1.0_1896250.1.CDS"/>
    <property type="gene ID" value="TraesPARA_EIv1.0_1896250"/>
</dbReference>
<organism evidence="8">
    <name type="scientific">Triticum aestivum</name>
    <name type="common">Wheat</name>
    <dbReference type="NCBI Taxonomy" id="4565"/>
    <lineage>
        <taxon>Eukaryota</taxon>
        <taxon>Viridiplantae</taxon>
        <taxon>Streptophyta</taxon>
        <taxon>Embryophyta</taxon>
        <taxon>Tracheophyta</taxon>
        <taxon>Spermatophyta</taxon>
        <taxon>Magnoliopsida</taxon>
        <taxon>Liliopsida</taxon>
        <taxon>Poales</taxon>
        <taxon>Poaceae</taxon>
        <taxon>BOP clade</taxon>
        <taxon>Pooideae</taxon>
        <taxon>Triticodae</taxon>
        <taxon>Triticeae</taxon>
        <taxon>Triticinae</taxon>
        <taxon>Triticum</taxon>
    </lineage>
</organism>
<dbReference type="Gene3D" id="2.60.120.330">
    <property type="entry name" value="B-lactam Antibiotic, Isopenicillin N Synthase, Chain"/>
    <property type="match status" value="1"/>
</dbReference>
<comment type="cofactor">
    <cofactor evidence="1">
        <name>Fe cation</name>
        <dbReference type="ChEBI" id="CHEBI:24875"/>
    </cofactor>
</comment>
<keyword evidence="3 6" id="KW-0479">Metal-binding</keyword>
<evidence type="ECO:0000259" key="7">
    <source>
        <dbReference type="PROSITE" id="PS51471"/>
    </source>
</evidence>
<dbReference type="InterPro" id="IPR044861">
    <property type="entry name" value="IPNS-like_FE2OG_OXY"/>
</dbReference>
<dbReference type="GO" id="GO:0046872">
    <property type="term" value="F:metal ion binding"/>
    <property type="evidence" value="ECO:0007669"/>
    <property type="project" value="UniProtKB-KW"/>
</dbReference>
<dbReference type="Gramene" id="TraesCLE_scaffold_006693_01G000700.1">
    <property type="protein sequence ID" value="TraesCLE_scaffold_006693_01G000700.1"/>
    <property type="gene ID" value="TraesCLE_scaffold_006693_01G000700"/>
</dbReference>
<dbReference type="STRING" id="4565.A0A3B6NKB6"/>
<keyword evidence="9" id="KW-1185">Reference proteome</keyword>
<feature type="domain" description="Fe2OG dioxygenase" evidence="7">
    <location>
        <begin position="195"/>
        <end position="294"/>
    </location>
</feature>
<dbReference type="InterPro" id="IPR050295">
    <property type="entry name" value="Plant_2OG-oxidoreductases"/>
</dbReference>
<protein>
    <recommendedName>
        <fullName evidence="7">Fe2OG dioxygenase domain-containing protein</fullName>
    </recommendedName>
</protein>
<evidence type="ECO:0000256" key="3">
    <source>
        <dbReference type="ARBA" id="ARBA00022723"/>
    </source>
</evidence>
<comment type="similarity">
    <text evidence="2 6">Belongs to the iron/ascorbate-dependent oxidoreductase family.</text>
</comment>
<reference evidence="8" key="1">
    <citation type="submission" date="2018-08" db="EMBL/GenBank/DDBJ databases">
        <authorList>
            <person name="Rossello M."/>
        </authorList>
    </citation>
    <scope>NUCLEOTIDE SEQUENCE [LARGE SCALE GENOMIC DNA]</scope>
    <source>
        <strain evidence="8">cv. Chinese Spring</strain>
    </source>
</reference>
<dbReference type="InterPro" id="IPR027443">
    <property type="entry name" value="IPNS-like_sf"/>
</dbReference>
<dbReference type="OrthoDB" id="406156at2759"/>
<dbReference type="Pfam" id="PF03171">
    <property type="entry name" value="2OG-FeII_Oxy"/>
    <property type="match status" value="1"/>
</dbReference>
<dbReference type="PROSITE" id="PS51471">
    <property type="entry name" value="FE2OG_OXY"/>
    <property type="match status" value="1"/>
</dbReference>
<evidence type="ECO:0000256" key="6">
    <source>
        <dbReference type="RuleBase" id="RU003682"/>
    </source>
</evidence>
<dbReference type="SUPFAM" id="SSF51197">
    <property type="entry name" value="Clavaminate synthase-like"/>
    <property type="match status" value="1"/>
</dbReference>
<dbReference type="Proteomes" id="UP000019116">
    <property type="component" value="Chromosome 6A"/>
</dbReference>
<dbReference type="SMR" id="A0A3B6NKB6"/>
<dbReference type="Gramene" id="TraesRN6A0100061800.1">
    <property type="protein sequence ID" value="TraesRN6A0100061800.1"/>
    <property type="gene ID" value="TraesRN6A0100061800"/>
</dbReference>
<evidence type="ECO:0000313" key="9">
    <source>
        <dbReference type="Proteomes" id="UP000019116"/>
    </source>
</evidence>
<dbReference type="Gramene" id="TraesCS6A03G0074600.1">
    <property type="protein sequence ID" value="TraesCS6A03G0074600.1.CDS"/>
    <property type="gene ID" value="TraesCS6A03G0074600"/>
</dbReference>
<gene>
    <name evidence="8" type="primary">LOC123130050</name>
</gene>
<dbReference type="Gramene" id="TraesSYM6A03G03185010.1">
    <property type="protein sequence ID" value="TraesSYM6A03G03185010.1"/>
    <property type="gene ID" value="TraesSYM6A03G03185010"/>
</dbReference>
<dbReference type="GeneID" id="123130050"/>
<dbReference type="Pfam" id="PF14226">
    <property type="entry name" value="DIOX_N"/>
    <property type="match status" value="1"/>
</dbReference>
<keyword evidence="5 6" id="KW-0408">Iron</keyword>
<dbReference type="KEGG" id="taes:123130050"/>
<dbReference type="Gramene" id="TraesARI6A03G03199810.1">
    <property type="protein sequence ID" value="TraesARI6A03G03199810.1"/>
    <property type="gene ID" value="TraesARI6A03G03199810"/>
</dbReference>
<sequence length="346" mass="38413">MELLSNRPAHASVPDKYVFPPEKRAALLDDAPGSDVALPVVDLQRAALSDPGRRRLVAEEIVKAGKEFGFFQVVNHGVSEDVVRGFREASAEFFAMPAEEKLPYCSDDQSKPFRVASSTSYDRNQTRYWRDYLKLRCHPVSDELVGHWPAKPESFRSSLAEFSAQVHELAQTLLLLIAEGLGLDGGFFAGDLSGGDTQMNVNYYPPCPDPSVTLGLLPHCDRHLLTVLSQGDVAGLQARYRGRWILVRPVPGAFIINFGHQMEIVTNGVLASVEHRALTNSAVARMSVATLIMPKMDCLIGPAPEMVSEENPAKFREFVFREFMAAYDTAAASREDVLEYFRIEDH</sequence>
<evidence type="ECO:0000256" key="2">
    <source>
        <dbReference type="ARBA" id="ARBA00008056"/>
    </source>
</evidence>
<dbReference type="GO" id="GO:0016491">
    <property type="term" value="F:oxidoreductase activity"/>
    <property type="evidence" value="ECO:0007669"/>
    <property type="project" value="UniProtKB-KW"/>
</dbReference>
<reference evidence="8" key="2">
    <citation type="submission" date="2018-10" db="UniProtKB">
        <authorList>
            <consortium name="EnsemblPlants"/>
        </authorList>
    </citation>
    <scope>IDENTIFICATION</scope>
</reference>
<dbReference type="PaxDb" id="4565-Traes_6AS_157EE288B.1"/>
<dbReference type="RefSeq" id="XP_044405939.1">
    <property type="nucleotide sequence ID" value="XM_044550004.1"/>
</dbReference>
<dbReference type="AlphaFoldDB" id="A0A3B6NKB6"/>
<proteinExistence type="inferred from homology"/>
<dbReference type="OMA" id="VTHATEH"/>
<dbReference type="Gramene" id="TraesNOR6A03G03275320.1">
    <property type="protein sequence ID" value="TraesNOR6A03G03275320.1"/>
    <property type="gene ID" value="TraesNOR6A03G03275320"/>
</dbReference>
<evidence type="ECO:0000313" key="8">
    <source>
        <dbReference type="EnsemblPlants" id="TraesCS6A02G033300.1"/>
    </source>
</evidence>
<dbReference type="EnsemblPlants" id="TraesCS6A02G033300.1">
    <property type="protein sequence ID" value="TraesCS6A02G033300.1"/>
    <property type="gene ID" value="TraesCS6A02G033300"/>
</dbReference>
<dbReference type="PANTHER" id="PTHR47991">
    <property type="entry name" value="OXOGLUTARATE/IRON-DEPENDENT DIOXYGENASE"/>
    <property type="match status" value="1"/>
</dbReference>
<accession>A0A3B6NKB6</accession>
<dbReference type="InterPro" id="IPR026992">
    <property type="entry name" value="DIOX_N"/>
</dbReference>
<name>A0A3B6NKB6_WHEAT</name>
<evidence type="ECO:0000256" key="4">
    <source>
        <dbReference type="ARBA" id="ARBA00023002"/>
    </source>
</evidence>
<dbReference type="InterPro" id="IPR005123">
    <property type="entry name" value="Oxoglu/Fe-dep_dioxygenase_dom"/>
</dbReference>
<evidence type="ECO:0000256" key="1">
    <source>
        <dbReference type="ARBA" id="ARBA00001962"/>
    </source>
</evidence>
<dbReference type="Gramene" id="TraesCAD_scaffold_014901_01G000700.1">
    <property type="protein sequence ID" value="TraesCAD_scaffold_014901_01G000700.1"/>
    <property type="gene ID" value="TraesCAD_scaffold_014901_01G000700"/>
</dbReference>
<dbReference type="Gramene" id="TraesCS6A02G033300.1">
    <property type="protein sequence ID" value="TraesCS6A02G033300.1"/>
    <property type="gene ID" value="TraesCS6A02G033300"/>
</dbReference>
<keyword evidence="4 6" id="KW-0560">Oxidoreductase</keyword>